<dbReference type="Proteomes" id="UP001309705">
    <property type="component" value="Unassembled WGS sequence"/>
</dbReference>
<feature type="transmembrane region" description="Helical" evidence="14">
    <location>
        <begin position="66"/>
        <end position="93"/>
    </location>
</feature>
<feature type="transmembrane region" description="Helical" evidence="14">
    <location>
        <begin position="265"/>
        <end position="285"/>
    </location>
</feature>
<evidence type="ECO:0000313" key="16">
    <source>
        <dbReference type="Proteomes" id="UP001309705"/>
    </source>
</evidence>
<sequence length="302" mass="32350">MTLSIQIYLHRYLIMYLLQIQNNNLTYSVLLLAASFTYGVLHAIGPGHGKFVISSYLSVSDENASSARLISFLGAMAQGGAAILFVYALVILFNFAIGDLSRSRWYVEKISAIYIGIFGMALLLRSYKSRPRVAPLKIRKIISAPAAEYRPGALLIKGAENKKVIDNGSACCSHHHGIAAGMVPRDVKSALWVILAIGSRPCTGAILLLVFSNAVGIINWGIAAVMSMALGTSLAVTILATLVIKSRDKAILLYGDKNHTAVAKIRYRMLAVSGALLLIMAVALFSSTVPVSMNGDFIAAGC</sequence>
<keyword evidence="10" id="KW-0406">Ion transport</keyword>
<proteinExistence type="inferred from homology"/>
<protein>
    <recommendedName>
        <fullName evidence="14">Nickel/cobalt efflux system</fullName>
    </recommendedName>
</protein>
<evidence type="ECO:0000256" key="4">
    <source>
        <dbReference type="ARBA" id="ARBA00022426"/>
    </source>
</evidence>
<name>A0ABU6JLR7_9GAMM</name>
<keyword evidence="13" id="KW-0170">Cobalt</keyword>
<comment type="subcellular location">
    <subcellularLocation>
        <location evidence="2 14">Cell membrane</location>
        <topology evidence="2 14">Multi-pass membrane protein</topology>
    </subcellularLocation>
</comment>
<feature type="transmembrane region" description="Helical" evidence="14">
    <location>
        <begin position="217"/>
        <end position="244"/>
    </location>
</feature>
<evidence type="ECO:0000256" key="10">
    <source>
        <dbReference type="ARBA" id="ARBA00023065"/>
    </source>
</evidence>
<dbReference type="PANTHER" id="PTHR40659">
    <property type="entry name" value="NICKEL/COBALT EFFLUX SYSTEM RCNA"/>
    <property type="match status" value="1"/>
</dbReference>
<keyword evidence="12 14" id="KW-0472">Membrane</keyword>
<evidence type="ECO:0000256" key="6">
    <source>
        <dbReference type="ARBA" id="ARBA00022475"/>
    </source>
</evidence>
<dbReference type="Pfam" id="PF03824">
    <property type="entry name" value="NicO"/>
    <property type="match status" value="1"/>
</dbReference>
<evidence type="ECO:0000256" key="3">
    <source>
        <dbReference type="ARBA" id="ARBA00010428"/>
    </source>
</evidence>
<evidence type="ECO:0000256" key="13">
    <source>
        <dbReference type="ARBA" id="ARBA00023285"/>
    </source>
</evidence>
<evidence type="ECO:0000256" key="9">
    <source>
        <dbReference type="ARBA" id="ARBA00022989"/>
    </source>
</evidence>
<gene>
    <name evidence="15" type="ORF">VSX58_02575</name>
</gene>
<evidence type="ECO:0000256" key="7">
    <source>
        <dbReference type="ARBA" id="ARBA00022596"/>
    </source>
</evidence>
<evidence type="ECO:0000313" key="15">
    <source>
        <dbReference type="EMBL" id="MEC5341500.1"/>
    </source>
</evidence>
<dbReference type="InterPro" id="IPR011541">
    <property type="entry name" value="Ni/Co_transpt_high_affinity"/>
</dbReference>
<keyword evidence="4" id="KW-0171">Cobalt transport</keyword>
<keyword evidence="16" id="KW-1185">Reference proteome</keyword>
<feature type="transmembrane region" description="Helical" evidence="14">
    <location>
        <begin position="25"/>
        <end position="45"/>
    </location>
</feature>
<evidence type="ECO:0000256" key="14">
    <source>
        <dbReference type="RuleBase" id="RU362101"/>
    </source>
</evidence>
<reference evidence="15 16" key="1">
    <citation type="journal article" date="2017" name="Int. J. Syst. Evol. Microbiol.">
        <title>Brenneria populi subsp. brevivirga subsp. nov. isolated from symptomatic bark of Populus x euramericana canker, and description of Brenneria populi subsp. populi subsp. nov.</title>
        <authorList>
            <person name="Zheng M.H."/>
            <person name="Piao C.G."/>
            <person name="Xue H."/>
            <person name="Guo M.W."/>
            <person name="Li Y."/>
        </authorList>
    </citation>
    <scope>NUCLEOTIDE SEQUENCE [LARGE SCALE GENOMIC DNA]</scope>
    <source>
        <strain evidence="15 16">D9-5</strain>
    </source>
</reference>
<comment type="caution">
    <text evidence="15">The sequence shown here is derived from an EMBL/GenBank/DDBJ whole genome shotgun (WGS) entry which is preliminary data.</text>
</comment>
<evidence type="ECO:0000256" key="1">
    <source>
        <dbReference type="ARBA" id="ARBA00002510"/>
    </source>
</evidence>
<dbReference type="RefSeq" id="WP_327616679.1">
    <property type="nucleotide sequence ID" value="NZ_JAYWTM010000001.1"/>
</dbReference>
<feature type="transmembrane region" description="Helical" evidence="14">
    <location>
        <begin position="190"/>
        <end position="211"/>
    </location>
</feature>
<keyword evidence="5 14" id="KW-0813">Transport</keyword>
<accession>A0ABU6JLR7</accession>
<keyword evidence="6" id="KW-1003">Cell membrane</keyword>
<keyword evidence="8 14" id="KW-0812">Transmembrane</keyword>
<comment type="function">
    <text evidence="1">Efflux system for nickel and cobalt.</text>
</comment>
<evidence type="ECO:0000256" key="12">
    <source>
        <dbReference type="ARBA" id="ARBA00023136"/>
    </source>
</evidence>
<organism evidence="15 16">
    <name type="scientific">Brenneria populi</name>
    <dbReference type="NCBI Taxonomy" id="1505588"/>
    <lineage>
        <taxon>Bacteria</taxon>
        <taxon>Pseudomonadati</taxon>
        <taxon>Pseudomonadota</taxon>
        <taxon>Gammaproteobacteria</taxon>
        <taxon>Enterobacterales</taxon>
        <taxon>Pectobacteriaceae</taxon>
        <taxon>Brenneria</taxon>
    </lineage>
</organism>
<dbReference type="PANTHER" id="PTHR40659:SF1">
    <property type="entry name" value="NICKEL_COBALT EFFLUX SYSTEM RCNA"/>
    <property type="match status" value="1"/>
</dbReference>
<evidence type="ECO:0000256" key="11">
    <source>
        <dbReference type="ARBA" id="ARBA00023112"/>
    </source>
</evidence>
<keyword evidence="9 14" id="KW-1133">Transmembrane helix</keyword>
<keyword evidence="7" id="KW-0533">Nickel</keyword>
<comment type="similarity">
    <text evidence="3">Belongs to the NiCoT transporter (TC 2.A.52) family. RcnA subfamily.</text>
</comment>
<keyword evidence="11" id="KW-0921">Nickel transport</keyword>
<dbReference type="InterPro" id="IPR051224">
    <property type="entry name" value="NiCoT_RcnA"/>
</dbReference>
<evidence type="ECO:0000256" key="2">
    <source>
        <dbReference type="ARBA" id="ARBA00004651"/>
    </source>
</evidence>
<dbReference type="EMBL" id="JAYWTM010000001">
    <property type="protein sequence ID" value="MEC5341500.1"/>
    <property type="molecule type" value="Genomic_DNA"/>
</dbReference>
<evidence type="ECO:0000256" key="5">
    <source>
        <dbReference type="ARBA" id="ARBA00022448"/>
    </source>
</evidence>
<evidence type="ECO:0000256" key="8">
    <source>
        <dbReference type="ARBA" id="ARBA00022692"/>
    </source>
</evidence>